<feature type="transmembrane region" description="Helical" evidence="7">
    <location>
        <begin position="731"/>
        <end position="759"/>
    </location>
</feature>
<evidence type="ECO:0000256" key="1">
    <source>
        <dbReference type="ARBA" id="ARBA00004651"/>
    </source>
</evidence>
<dbReference type="Proteomes" id="UP000602087">
    <property type="component" value="Unassembled WGS sequence"/>
</dbReference>
<dbReference type="AlphaFoldDB" id="A0A934IBB9"/>
<feature type="transmembrane region" description="Helical" evidence="7">
    <location>
        <begin position="365"/>
        <end position="389"/>
    </location>
</feature>
<gene>
    <name evidence="9" type="ORF">JAV76_06915</name>
</gene>
<feature type="domain" description="ABC3 transporter permease C-terminal" evidence="8">
    <location>
        <begin position="738"/>
        <end position="855"/>
    </location>
</feature>
<dbReference type="RefSeq" id="WP_198733287.1">
    <property type="nucleotide sequence ID" value="NZ_JAEINH010000004.1"/>
</dbReference>
<evidence type="ECO:0000256" key="7">
    <source>
        <dbReference type="SAM" id="Phobius"/>
    </source>
</evidence>
<keyword evidence="2" id="KW-1003">Cell membrane</keyword>
<feature type="transmembrane region" description="Helical" evidence="7">
    <location>
        <begin position="452"/>
        <end position="474"/>
    </location>
</feature>
<evidence type="ECO:0000313" key="10">
    <source>
        <dbReference type="Proteomes" id="UP000602087"/>
    </source>
</evidence>
<sequence>MIRITLAQMRRSVGRLTAAGIAIVIGTAFVAATLLAGDVLKRASYDSVAAAYADATLAVVVTDPYSAPESLTAEEVDALGDVDGVQAVAGRQNAYLTLGSGTSQVFQPAIGVGPDPALQPLTVTEGRFPGSAVEVALPASTLELLNASVGGTVEQQVETFVPDPDDEDGGEWVSSTQDLTVTGVVDDPYGAFATQGGAAVLTDEALEETLEHNNDSEKIFSTVLVLAEPGADVAQVRAAVEAEVADGYEVLTKDEAAASAISSLTSGANVLTSVILGFAAISLLVAALVISNTFQVLVAQRTRVLALLRCVGATKAQLRASVALEALILGIVSSVAGFVLGAGLVQVALVVVGRMDVGIPVPGTIAVTVASLLWPVLIGTAVTVVASLVPARAATRVAPLAALRPADAPALTGRAGKLRGAASLLLVVGGTVALVGALLLSRRGGGNVEIALVIGIAGGAVSFVGILLGAVFWLPGVVSRIGAVLARSGVSARLAAANTGRNPRRTAATSTALLIGVTLVAMMSVGAATARTSLTGTLDDTYPVDVSIGSQTWDETEERNAALPAATLAEVDELDGVAHVTRLESTDADLVVGESETTATVRGVSAADAADAVRASELFSELDDDTILLPWNVGYGEITDGATVTVTGPDGERELTVREVDVPGYAALVTPATLAALDTSTVVDHAWVRLVDLDATTDTVTDIRGVFSDTAVEISGAAVERATMQEIIDTFLAVIVGLLAIAVIIALIGVANTLALSVIERRRESATLRAIGLSRRQLRATLAVEGMLIAGVGALLGVLLGLVYGWLGSVIALGTFADVTLTVPWRDLTLVLVVALAAGLAASVLPARTAARTSPVEALAVE</sequence>
<feature type="transmembrane region" description="Helical" evidence="7">
    <location>
        <begin position="511"/>
        <end position="530"/>
    </location>
</feature>
<keyword evidence="3 7" id="KW-0812">Transmembrane</keyword>
<dbReference type="InterPro" id="IPR003838">
    <property type="entry name" value="ABC3_permease_C"/>
</dbReference>
<feature type="transmembrane region" description="Helical" evidence="7">
    <location>
        <begin position="780"/>
        <end position="807"/>
    </location>
</feature>
<keyword evidence="4 7" id="KW-1133">Transmembrane helix</keyword>
<comment type="caution">
    <text evidence="9">The sequence shown here is derived from an EMBL/GenBank/DDBJ whole genome shotgun (WGS) entry which is preliminary data.</text>
</comment>
<evidence type="ECO:0000256" key="6">
    <source>
        <dbReference type="ARBA" id="ARBA00038076"/>
    </source>
</evidence>
<reference evidence="9" key="1">
    <citation type="submission" date="2020-12" db="EMBL/GenBank/DDBJ databases">
        <title>Sanguibacter suaedae sp. nov., isolated from Suaeda aralocaspica.</title>
        <authorList>
            <person name="Ma Q."/>
        </authorList>
    </citation>
    <scope>NUCLEOTIDE SEQUENCE</scope>
    <source>
        <strain evidence="9">YZGR15</strain>
    </source>
</reference>
<organism evidence="9 10">
    <name type="scientific">Sanguibacter suaedae</name>
    <dbReference type="NCBI Taxonomy" id="2795737"/>
    <lineage>
        <taxon>Bacteria</taxon>
        <taxon>Bacillati</taxon>
        <taxon>Actinomycetota</taxon>
        <taxon>Actinomycetes</taxon>
        <taxon>Micrococcales</taxon>
        <taxon>Sanguibacteraceae</taxon>
        <taxon>Sanguibacter</taxon>
    </lineage>
</organism>
<dbReference type="Pfam" id="PF02687">
    <property type="entry name" value="FtsX"/>
    <property type="match status" value="2"/>
</dbReference>
<dbReference type="InterPro" id="IPR050250">
    <property type="entry name" value="Macrolide_Exporter_MacB"/>
</dbReference>
<feature type="transmembrane region" description="Helical" evidence="7">
    <location>
        <begin position="320"/>
        <end position="345"/>
    </location>
</feature>
<proteinExistence type="inferred from homology"/>
<evidence type="ECO:0000256" key="4">
    <source>
        <dbReference type="ARBA" id="ARBA00022989"/>
    </source>
</evidence>
<dbReference type="GO" id="GO:0005886">
    <property type="term" value="C:plasma membrane"/>
    <property type="evidence" value="ECO:0007669"/>
    <property type="project" value="UniProtKB-SubCell"/>
</dbReference>
<evidence type="ECO:0000256" key="5">
    <source>
        <dbReference type="ARBA" id="ARBA00023136"/>
    </source>
</evidence>
<feature type="transmembrane region" description="Helical" evidence="7">
    <location>
        <begin position="827"/>
        <end position="845"/>
    </location>
</feature>
<keyword evidence="10" id="KW-1185">Reference proteome</keyword>
<feature type="transmembrane region" description="Helical" evidence="7">
    <location>
        <begin position="274"/>
        <end position="299"/>
    </location>
</feature>
<protein>
    <submittedName>
        <fullName evidence="9">FtsX-like permease family protein</fullName>
    </submittedName>
</protein>
<evidence type="ECO:0000313" key="9">
    <source>
        <dbReference type="EMBL" id="MBI9114741.1"/>
    </source>
</evidence>
<name>A0A934IBB9_9MICO</name>
<dbReference type="EMBL" id="JAEINH010000004">
    <property type="protein sequence ID" value="MBI9114741.1"/>
    <property type="molecule type" value="Genomic_DNA"/>
</dbReference>
<keyword evidence="5 7" id="KW-0472">Membrane</keyword>
<accession>A0A934IBB9</accession>
<feature type="domain" description="ABC3 transporter permease C-terminal" evidence="8">
    <location>
        <begin position="278"/>
        <end position="397"/>
    </location>
</feature>
<evidence type="ECO:0000259" key="8">
    <source>
        <dbReference type="Pfam" id="PF02687"/>
    </source>
</evidence>
<evidence type="ECO:0000256" key="3">
    <source>
        <dbReference type="ARBA" id="ARBA00022692"/>
    </source>
</evidence>
<dbReference type="PANTHER" id="PTHR30572">
    <property type="entry name" value="MEMBRANE COMPONENT OF TRANSPORTER-RELATED"/>
    <property type="match status" value="1"/>
</dbReference>
<dbReference type="GO" id="GO:0022857">
    <property type="term" value="F:transmembrane transporter activity"/>
    <property type="evidence" value="ECO:0007669"/>
    <property type="project" value="TreeGrafter"/>
</dbReference>
<evidence type="ECO:0000256" key="2">
    <source>
        <dbReference type="ARBA" id="ARBA00022475"/>
    </source>
</evidence>
<comment type="similarity">
    <text evidence="6">Belongs to the ABC-4 integral membrane protein family.</text>
</comment>
<comment type="subcellular location">
    <subcellularLocation>
        <location evidence="1">Cell membrane</location>
        <topology evidence="1">Multi-pass membrane protein</topology>
    </subcellularLocation>
</comment>
<feature type="transmembrane region" description="Helical" evidence="7">
    <location>
        <begin position="421"/>
        <end position="440"/>
    </location>
</feature>
<dbReference type="PANTHER" id="PTHR30572:SF4">
    <property type="entry name" value="ABC TRANSPORTER PERMEASE YTRF"/>
    <property type="match status" value="1"/>
</dbReference>